<name>A0ACC2NCZ4_9HYME</name>
<protein>
    <submittedName>
        <fullName evidence="1">Uncharacterized protein</fullName>
    </submittedName>
</protein>
<evidence type="ECO:0000313" key="2">
    <source>
        <dbReference type="Proteomes" id="UP001239111"/>
    </source>
</evidence>
<comment type="caution">
    <text evidence="1">The sequence shown here is derived from an EMBL/GenBank/DDBJ whole genome shotgun (WGS) entry which is preliminary data.</text>
</comment>
<gene>
    <name evidence="1" type="ORF">QAD02_000191</name>
</gene>
<accession>A0ACC2NCZ4</accession>
<organism evidence="1 2">
    <name type="scientific">Eretmocerus hayati</name>
    <dbReference type="NCBI Taxonomy" id="131215"/>
    <lineage>
        <taxon>Eukaryota</taxon>
        <taxon>Metazoa</taxon>
        <taxon>Ecdysozoa</taxon>
        <taxon>Arthropoda</taxon>
        <taxon>Hexapoda</taxon>
        <taxon>Insecta</taxon>
        <taxon>Pterygota</taxon>
        <taxon>Neoptera</taxon>
        <taxon>Endopterygota</taxon>
        <taxon>Hymenoptera</taxon>
        <taxon>Apocrita</taxon>
        <taxon>Proctotrupomorpha</taxon>
        <taxon>Chalcidoidea</taxon>
        <taxon>Aphelinidae</taxon>
        <taxon>Aphelininae</taxon>
        <taxon>Eretmocerus</taxon>
    </lineage>
</organism>
<sequence>MISGQTLTTFIILTLYFHSTHGIPIKYNENLKLELVQVIFRHGIRAHLKCEADFMNVNESAIWPYSFGHLTKEGMKQEYEIGQMLRQRYDGYLPALYNQKHVYAYSSVSARTKTSLQLVLSALYPPVGDFVWDSKLNWMPIAIHSSPLDILNRPRSCSKYENLLKELYNSTEFKTVASKYDDTCETLGKIYGRELNLADIFCLDSSIHVQKHLNLPLPDWSSNELSNIVHEVASFYLNTTSYTNELKRVNGGTYARRFVENMNDSNAWKGRKIYLYSSHETNLHPVASFYNFTVPTGIPENGLAIIIEKLSDEKKNQYVKMMMWTGSPKKLKVLKLDECAEICPMEQYLKIVTPLLPSDDDMLCVFKNMSPKSLERIMNSDTALFSVLYAVFVNGNPLNFDGDSELELVQVLFRHGARTQISCEAEVLKLDESSVLPWGFGQLTKEGMRQEYEVGQMLRKRYNRFLPDLYNQKHVYAYSSGTARNKASLELVLSALYPPIDDFVWNSNFGWMPIPINSMPNLLDILNKPRFCPKYVNLFLQSYNSEELQKEASKHDEIREFLRNVHGKSFNFSTVFCAYNSVFVQKNRNLTLPAWCSDEVFQKLEDAANFYLKILSYNSELKRLNGGTYVKKLVENMRDDNEATKERKIYLYSSHDKNMHAFASFHNITLPRIPDYGSAIIVEKLRNKQENEFVRLVLWSGSPKKFEVLHLNGCLEPCPMEEYVKIVTPMLPTDDDMLCLLKNLQPKILETILNSN</sequence>
<evidence type="ECO:0000313" key="1">
    <source>
        <dbReference type="EMBL" id="KAJ8668932.1"/>
    </source>
</evidence>
<dbReference type="Proteomes" id="UP001239111">
    <property type="component" value="Chromosome 3"/>
</dbReference>
<reference evidence="1" key="1">
    <citation type="submission" date="2023-04" db="EMBL/GenBank/DDBJ databases">
        <title>A chromosome-level genome assembly of the parasitoid wasp Eretmocerus hayati.</title>
        <authorList>
            <person name="Zhong Y."/>
            <person name="Liu S."/>
            <person name="Liu Y."/>
        </authorList>
    </citation>
    <scope>NUCLEOTIDE SEQUENCE</scope>
    <source>
        <strain evidence="1">ZJU_SS_LIU_2023</strain>
    </source>
</reference>
<dbReference type="EMBL" id="CM056743">
    <property type="protein sequence ID" value="KAJ8668932.1"/>
    <property type="molecule type" value="Genomic_DNA"/>
</dbReference>
<keyword evidence="2" id="KW-1185">Reference proteome</keyword>
<proteinExistence type="predicted"/>